<feature type="signal peptide" evidence="3">
    <location>
        <begin position="1"/>
        <end position="32"/>
    </location>
</feature>
<name>A0A7H0JY64_9CORY</name>
<dbReference type="InterPro" id="IPR032364">
    <property type="entry name" value="GramPos_pilinD1_N"/>
</dbReference>
<dbReference type="Pfam" id="PF16555">
    <property type="entry name" value="GramPos_pilinD1"/>
    <property type="match status" value="1"/>
</dbReference>
<evidence type="ECO:0000313" key="9">
    <source>
        <dbReference type="Proteomes" id="UP000642876"/>
    </source>
</evidence>
<evidence type="ECO:0000313" key="7">
    <source>
        <dbReference type="EMBL" id="QNP89980.1"/>
    </source>
</evidence>
<proteinExistence type="predicted"/>
<dbReference type="AlphaFoldDB" id="A0A7H0JY64"/>
<accession>A0A7H0JY64</accession>
<dbReference type="InterPro" id="IPR041033">
    <property type="entry name" value="SpaA_PFL_dom_1"/>
</dbReference>
<dbReference type="Gene3D" id="2.60.40.740">
    <property type="match status" value="1"/>
</dbReference>
<evidence type="ECO:0000256" key="1">
    <source>
        <dbReference type="SAM" id="MobiDB-lite"/>
    </source>
</evidence>
<dbReference type="InterPro" id="IPR013783">
    <property type="entry name" value="Ig-like_fold"/>
</dbReference>
<reference evidence="8 9" key="1">
    <citation type="submission" date="2020-08" db="EMBL/GenBank/DDBJ databases">
        <title>novel species in genus Corynebacterium.</title>
        <authorList>
            <person name="Zhang G."/>
        </authorList>
    </citation>
    <scope>NUCLEOTIDE SEQUENCE [LARGE SCALE GENOMIC DNA]</scope>
    <source>
        <strain evidence="7">Zg-917</strain>
        <strain evidence="8 9">zg-917</strain>
    </source>
</reference>
<dbReference type="Proteomes" id="UP000642876">
    <property type="component" value="Unassembled WGS sequence"/>
</dbReference>
<keyword evidence="3" id="KW-0732">Signal</keyword>
<dbReference type="NCBIfam" id="TIGR01167">
    <property type="entry name" value="LPXTG_anchor"/>
    <property type="match status" value="1"/>
</dbReference>
<sequence length="574" mass="60700">MAIAIKKTAAIAIAAGLTFAGSAGIAAQDALAQTTNAEAPGPRATEQLAASNTIPEGDNFSLVVNKRYNPTELRVGTGEADADISGEALQGATFKVEKLQGDIRKQEDFNRLAKLSQEYNKAGVAKKPGITTDDGFTAQEIATDSNGQATFPNLPAGAYLVTETEWENARPADAGYESNGTETLVPADPFIVFLPMTSTDGKGWISNVNVYPKNSFARVEKAVVDKDKHVLNEDQVTYTLTGIVPSAQEGKKLDWFGLRDAYNNTEITPDYENLTVKVISTDGTETELTKGTDFAVGADKGYASVADENLADGANAGFFVGVKPSVLKPGDRVIATVTADLLDGANNDQEVENSVREYFRHSTDDSNFKEVPPETPPNTPPGDTPPNETPNDKVVSYFGNIQVFKTGEEDGTRTALQGATFEVGKCNTDGTAFDGDAIAKGETGEDGTLTFEGLHVTDYADDALVEDPGKYCLRETDAPAGYSFDKDAVYPLELTRETKNGGQPAGFLTNTDVKSANFEAAGTKIANGVAVNNIKRNVPLLPNTGGMGVLIMALAGLTIIGGGVYAARRNSQSA</sequence>
<dbReference type="GO" id="GO:0005975">
    <property type="term" value="P:carbohydrate metabolic process"/>
    <property type="evidence" value="ECO:0007669"/>
    <property type="project" value="UniProtKB-ARBA"/>
</dbReference>
<feature type="domain" description="SpaA-like prealbumin fold" evidence="5">
    <location>
        <begin position="400"/>
        <end position="488"/>
    </location>
</feature>
<dbReference type="EMBL" id="JACMYE010000002">
    <property type="protein sequence ID" value="MBC3178323.1"/>
    <property type="molecule type" value="Genomic_DNA"/>
</dbReference>
<evidence type="ECO:0000313" key="6">
    <source>
        <dbReference type="EMBL" id="MBC3178323.1"/>
    </source>
</evidence>
<evidence type="ECO:0000313" key="8">
    <source>
        <dbReference type="Proteomes" id="UP000516235"/>
    </source>
</evidence>
<dbReference type="EMBL" id="CP061032">
    <property type="protein sequence ID" value="QNP89980.1"/>
    <property type="molecule type" value="Genomic_DNA"/>
</dbReference>
<feature type="domain" description="Gram-positive pilin subunit D1 N-terminal" evidence="4">
    <location>
        <begin position="59"/>
        <end position="215"/>
    </location>
</feature>
<feature type="compositionally biased region" description="Basic and acidic residues" evidence="1">
    <location>
        <begin position="361"/>
        <end position="372"/>
    </location>
</feature>
<evidence type="ECO:0000259" key="5">
    <source>
        <dbReference type="Pfam" id="PF17802"/>
    </source>
</evidence>
<keyword evidence="9" id="KW-1185">Reference proteome</keyword>
<keyword evidence="2" id="KW-0472">Membrane</keyword>
<feature type="chain" id="PRO_5028897557" evidence="3">
    <location>
        <begin position="33"/>
        <end position="574"/>
    </location>
</feature>
<dbReference type="SUPFAM" id="SSF49478">
    <property type="entry name" value="Cna protein B-type domain"/>
    <property type="match status" value="1"/>
</dbReference>
<evidence type="ECO:0000256" key="2">
    <source>
        <dbReference type="SAM" id="Phobius"/>
    </source>
</evidence>
<feature type="compositionally biased region" description="Pro residues" evidence="1">
    <location>
        <begin position="373"/>
        <end position="388"/>
    </location>
</feature>
<keyword evidence="2" id="KW-1133">Transmembrane helix</keyword>
<keyword evidence="2" id="KW-0812">Transmembrane</keyword>
<feature type="transmembrane region" description="Helical" evidence="2">
    <location>
        <begin position="545"/>
        <end position="567"/>
    </location>
</feature>
<dbReference type="RefSeq" id="WP_171193746.1">
    <property type="nucleotide sequence ID" value="NZ_CP061032.1"/>
</dbReference>
<feature type="region of interest" description="Disordered" evidence="1">
    <location>
        <begin position="361"/>
        <end position="392"/>
    </location>
</feature>
<evidence type="ECO:0000259" key="4">
    <source>
        <dbReference type="Pfam" id="PF16555"/>
    </source>
</evidence>
<evidence type="ECO:0000256" key="3">
    <source>
        <dbReference type="SAM" id="SignalP"/>
    </source>
</evidence>
<protein>
    <submittedName>
        <fullName evidence="7">SpaH/EbpB family LPXTG-anchored major pilin</fullName>
    </submittedName>
</protein>
<organism evidence="7 8">
    <name type="scientific">Corynebacterium lujinxingii</name>
    <dbReference type="NCBI Taxonomy" id="2763010"/>
    <lineage>
        <taxon>Bacteria</taxon>
        <taxon>Bacillati</taxon>
        <taxon>Actinomycetota</taxon>
        <taxon>Actinomycetes</taxon>
        <taxon>Mycobacteriales</taxon>
        <taxon>Corynebacteriaceae</taxon>
        <taxon>Corynebacterium</taxon>
    </lineage>
</organism>
<gene>
    <name evidence="6" type="ORF">H7348_03160</name>
    <name evidence="7" type="ORF">IAU68_10035</name>
</gene>
<dbReference type="KEGG" id="cluj:IAU68_10035"/>
<dbReference type="Gene3D" id="2.60.40.10">
    <property type="entry name" value="Immunoglobulins"/>
    <property type="match status" value="2"/>
</dbReference>
<dbReference type="InterPro" id="IPR048052">
    <property type="entry name" value="FM1-like"/>
</dbReference>
<dbReference type="NCBIfam" id="NF033902">
    <property type="entry name" value="iso_D2_wall_anc"/>
    <property type="match status" value="1"/>
</dbReference>
<dbReference type="Pfam" id="PF17802">
    <property type="entry name" value="SpaA"/>
    <property type="match status" value="1"/>
</dbReference>
<dbReference type="Proteomes" id="UP000516235">
    <property type="component" value="Chromosome"/>
</dbReference>